<accession>A0A5J5A5W4</accession>
<gene>
    <name evidence="3" type="ORF">F0562_006924</name>
</gene>
<evidence type="ECO:0000259" key="2">
    <source>
        <dbReference type="Pfam" id="PF00931"/>
    </source>
</evidence>
<dbReference type="Gene3D" id="3.40.50.300">
    <property type="entry name" value="P-loop containing nucleotide triphosphate hydrolases"/>
    <property type="match status" value="1"/>
</dbReference>
<feature type="domain" description="NB-ARC" evidence="2">
    <location>
        <begin position="151"/>
        <end position="220"/>
    </location>
</feature>
<dbReference type="InterPro" id="IPR002182">
    <property type="entry name" value="NB-ARC"/>
</dbReference>
<dbReference type="Pfam" id="PF00931">
    <property type="entry name" value="NB-ARC"/>
    <property type="match status" value="1"/>
</dbReference>
<keyword evidence="1" id="KW-0611">Plant defense</keyword>
<evidence type="ECO:0000313" key="3">
    <source>
        <dbReference type="EMBL" id="KAA8525212.1"/>
    </source>
</evidence>
<sequence>MAADYLQFLKDKFIDDFKEAPEEFDEFPLHPRFQKILEVLQARNFSPATPLALKDPLYRLKFALAECIMFAEKERERKAQDKKDHFNVHSLKKRWFLYKTKKRLLKFEAKLCKTVDNEAVESSPLGLSMITVYETPSLFEPIFRPTIYGFDDQLQKIDELLFKTPDANSINVIGIVGMGGVGKSALAHEIFYKVQSEFDLKFWIRLSEKFNPENLESKIMYGT</sequence>
<dbReference type="PANTHER" id="PTHR36766">
    <property type="entry name" value="PLANT BROAD-SPECTRUM MILDEW RESISTANCE PROTEIN RPW8"/>
    <property type="match status" value="1"/>
</dbReference>
<protein>
    <recommendedName>
        <fullName evidence="2">NB-ARC domain-containing protein</fullName>
    </recommendedName>
</protein>
<dbReference type="Proteomes" id="UP000325577">
    <property type="component" value="Linkage Group LG3"/>
</dbReference>
<dbReference type="PANTHER" id="PTHR36766:SF64">
    <property type="entry name" value="OS12G0206100 PROTEIN"/>
    <property type="match status" value="1"/>
</dbReference>
<dbReference type="SUPFAM" id="SSF52540">
    <property type="entry name" value="P-loop containing nucleoside triphosphate hydrolases"/>
    <property type="match status" value="1"/>
</dbReference>
<name>A0A5J5A5W4_9ASTE</name>
<dbReference type="GO" id="GO:0006952">
    <property type="term" value="P:defense response"/>
    <property type="evidence" value="ECO:0007669"/>
    <property type="project" value="UniProtKB-KW"/>
</dbReference>
<evidence type="ECO:0000313" key="4">
    <source>
        <dbReference type="Proteomes" id="UP000325577"/>
    </source>
</evidence>
<evidence type="ECO:0000256" key="1">
    <source>
        <dbReference type="ARBA" id="ARBA00022821"/>
    </source>
</evidence>
<organism evidence="3 4">
    <name type="scientific">Nyssa sinensis</name>
    <dbReference type="NCBI Taxonomy" id="561372"/>
    <lineage>
        <taxon>Eukaryota</taxon>
        <taxon>Viridiplantae</taxon>
        <taxon>Streptophyta</taxon>
        <taxon>Embryophyta</taxon>
        <taxon>Tracheophyta</taxon>
        <taxon>Spermatophyta</taxon>
        <taxon>Magnoliopsida</taxon>
        <taxon>eudicotyledons</taxon>
        <taxon>Gunneridae</taxon>
        <taxon>Pentapetalae</taxon>
        <taxon>asterids</taxon>
        <taxon>Cornales</taxon>
        <taxon>Nyssaceae</taxon>
        <taxon>Nyssa</taxon>
    </lineage>
</organism>
<reference evidence="3 4" key="1">
    <citation type="submission" date="2019-09" db="EMBL/GenBank/DDBJ databases">
        <title>A chromosome-level genome assembly of the Chinese tupelo Nyssa sinensis.</title>
        <authorList>
            <person name="Yang X."/>
            <person name="Kang M."/>
            <person name="Yang Y."/>
            <person name="Xiong H."/>
            <person name="Wang M."/>
            <person name="Zhang Z."/>
            <person name="Wang Z."/>
            <person name="Wu H."/>
            <person name="Ma T."/>
            <person name="Liu J."/>
            <person name="Xi Z."/>
        </authorList>
    </citation>
    <scope>NUCLEOTIDE SEQUENCE [LARGE SCALE GENOMIC DNA]</scope>
    <source>
        <strain evidence="3">J267</strain>
        <tissue evidence="3">Leaf</tissue>
    </source>
</reference>
<dbReference type="InterPro" id="IPR027417">
    <property type="entry name" value="P-loop_NTPase"/>
</dbReference>
<dbReference type="OrthoDB" id="1900634at2759"/>
<proteinExistence type="predicted"/>
<dbReference type="EMBL" id="CM018046">
    <property type="protein sequence ID" value="KAA8525212.1"/>
    <property type="molecule type" value="Genomic_DNA"/>
</dbReference>
<dbReference type="GO" id="GO:0043531">
    <property type="term" value="F:ADP binding"/>
    <property type="evidence" value="ECO:0007669"/>
    <property type="project" value="InterPro"/>
</dbReference>
<keyword evidence="4" id="KW-1185">Reference proteome</keyword>
<dbReference type="AlphaFoldDB" id="A0A5J5A5W4"/>